<dbReference type="EnsemblPlants" id="AET1Gv20143300.11">
    <property type="protein sequence ID" value="AET1Gv20143300.11"/>
    <property type="gene ID" value="AET1Gv20143300"/>
</dbReference>
<evidence type="ECO:0000313" key="4">
    <source>
        <dbReference type="Proteomes" id="UP000015105"/>
    </source>
</evidence>
<feature type="domain" description="Protein kinase" evidence="2">
    <location>
        <begin position="320"/>
        <end position="626"/>
    </location>
</feature>
<dbReference type="GO" id="GO:0004672">
    <property type="term" value="F:protein kinase activity"/>
    <property type="evidence" value="ECO:0007669"/>
    <property type="project" value="InterPro"/>
</dbReference>
<dbReference type="InterPro" id="IPR008271">
    <property type="entry name" value="Ser/Thr_kinase_AS"/>
</dbReference>
<dbReference type="RefSeq" id="XP_020197047.1">
    <property type="nucleotide sequence ID" value="XM_020341458.4"/>
</dbReference>
<dbReference type="PROSITE" id="PS50011">
    <property type="entry name" value="PROTEIN_KINASE_DOM"/>
    <property type="match status" value="2"/>
</dbReference>
<dbReference type="Gene3D" id="3.30.200.20">
    <property type="entry name" value="Phosphorylase Kinase, domain 1"/>
    <property type="match status" value="1"/>
</dbReference>
<reference evidence="3" key="5">
    <citation type="journal article" date="2021" name="G3 (Bethesda)">
        <title>Aegilops tauschii genome assembly Aet v5.0 features greater sequence contiguity and improved annotation.</title>
        <authorList>
            <person name="Wang L."/>
            <person name="Zhu T."/>
            <person name="Rodriguez J.C."/>
            <person name="Deal K.R."/>
            <person name="Dubcovsky J."/>
            <person name="McGuire P.E."/>
            <person name="Lux T."/>
            <person name="Spannagl M."/>
            <person name="Mayer K.F.X."/>
            <person name="Baldrich P."/>
            <person name="Meyers B.C."/>
            <person name="Huo N."/>
            <person name="Gu Y.Q."/>
            <person name="Zhou H."/>
            <person name="Devos K.M."/>
            <person name="Bennetzen J.L."/>
            <person name="Unver T."/>
            <person name="Budak H."/>
            <person name="Gulick P.J."/>
            <person name="Galiba G."/>
            <person name="Kalapos B."/>
            <person name="Nelson D.R."/>
            <person name="Li P."/>
            <person name="You F.M."/>
            <person name="Luo M.C."/>
            <person name="Dvorak J."/>
        </authorList>
    </citation>
    <scope>NUCLEOTIDE SEQUENCE [LARGE SCALE GENOMIC DNA]</scope>
    <source>
        <strain evidence="3">cv. AL8/78</strain>
    </source>
</reference>
<dbReference type="KEGG" id="ats:109782833"/>
<dbReference type="SUPFAM" id="SSF56112">
    <property type="entry name" value="Protein kinase-like (PK-like)"/>
    <property type="match status" value="2"/>
</dbReference>
<evidence type="ECO:0000256" key="1">
    <source>
        <dbReference type="SAM" id="MobiDB-lite"/>
    </source>
</evidence>
<dbReference type="Pfam" id="PF00069">
    <property type="entry name" value="Pkinase"/>
    <property type="match status" value="2"/>
</dbReference>
<dbReference type="STRING" id="200361.A0A452XSK2"/>
<proteinExistence type="predicted"/>
<dbReference type="GO" id="GO:0005524">
    <property type="term" value="F:ATP binding"/>
    <property type="evidence" value="ECO:0007669"/>
    <property type="project" value="InterPro"/>
</dbReference>
<name>A0A452XSK2_AEGTS</name>
<protein>
    <recommendedName>
        <fullName evidence="2">Protein kinase domain-containing protein</fullName>
    </recommendedName>
</protein>
<dbReference type="PROSITE" id="PS00108">
    <property type="entry name" value="PROTEIN_KINASE_ST"/>
    <property type="match status" value="1"/>
</dbReference>
<evidence type="ECO:0000259" key="2">
    <source>
        <dbReference type="PROSITE" id="PS50011"/>
    </source>
</evidence>
<dbReference type="GeneID" id="109782833"/>
<dbReference type="InterPro" id="IPR011009">
    <property type="entry name" value="Kinase-like_dom_sf"/>
</dbReference>
<dbReference type="OMA" id="SSWENNY"/>
<organism evidence="3 4">
    <name type="scientific">Aegilops tauschii subsp. strangulata</name>
    <name type="common">Goatgrass</name>
    <dbReference type="NCBI Taxonomy" id="200361"/>
    <lineage>
        <taxon>Eukaryota</taxon>
        <taxon>Viridiplantae</taxon>
        <taxon>Streptophyta</taxon>
        <taxon>Embryophyta</taxon>
        <taxon>Tracheophyta</taxon>
        <taxon>Spermatophyta</taxon>
        <taxon>Magnoliopsida</taxon>
        <taxon>Liliopsida</taxon>
        <taxon>Poales</taxon>
        <taxon>Poaceae</taxon>
        <taxon>BOP clade</taxon>
        <taxon>Pooideae</taxon>
        <taxon>Triticodae</taxon>
        <taxon>Triticeae</taxon>
        <taxon>Triticinae</taxon>
        <taxon>Aegilops</taxon>
    </lineage>
</organism>
<feature type="compositionally biased region" description="Polar residues" evidence="1">
    <location>
        <begin position="280"/>
        <end position="291"/>
    </location>
</feature>
<keyword evidence="4" id="KW-1185">Reference proteome</keyword>
<reference evidence="4" key="1">
    <citation type="journal article" date="2014" name="Science">
        <title>Ancient hybridizations among the ancestral genomes of bread wheat.</title>
        <authorList>
            <consortium name="International Wheat Genome Sequencing Consortium,"/>
            <person name="Marcussen T."/>
            <person name="Sandve S.R."/>
            <person name="Heier L."/>
            <person name="Spannagl M."/>
            <person name="Pfeifer M."/>
            <person name="Jakobsen K.S."/>
            <person name="Wulff B.B."/>
            <person name="Steuernagel B."/>
            <person name="Mayer K.F."/>
            <person name="Olsen O.A."/>
        </authorList>
    </citation>
    <scope>NUCLEOTIDE SEQUENCE [LARGE SCALE GENOMIC DNA]</scope>
    <source>
        <strain evidence="4">cv. AL8/78</strain>
    </source>
</reference>
<dbReference type="Gramene" id="AET1Gv20143300.11">
    <property type="protein sequence ID" value="AET1Gv20143300.11"/>
    <property type="gene ID" value="AET1Gv20143300"/>
</dbReference>
<reference evidence="3" key="4">
    <citation type="submission" date="2019-03" db="UniProtKB">
        <authorList>
            <consortium name="EnsemblPlants"/>
        </authorList>
    </citation>
    <scope>IDENTIFICATION</scope>
</reference>
<dbReference type="AlphaFoldDB" id="A0A452XSK2"/>
<dbReference type="OrthoDB" id="1911848at2759"/>
<dbReference type="Gene3D" id="1.10.510.10">
    <property type="entry name" value="Transferase(Phosphotransferase) domain 1"/>
    <property type="match status" value="2"/>
</dbReference>
<feature type="domain" description="Protein kinase" evidence="2">
    <location>
        <begin position="1"/>
        <end position="231"/>
    </location>
</feature>
<sequence>MRVAHKNVVRLVGYCSHTQSEVLEYDGKSVFAEARQRLICMEYVPDGTLDKYITDEFHGGLDWNHRYKVLNGICHGLRYLHDEVRIIHRDIKESNILLGDNHVPKIFDFGFSTSLRDGESLSVDKGIHGTIGYMAPELITDRTYSNKSDIFSFGVVMMKLLIGSTCASENRNVELILEKLRKRLVKGAFSSWENNYHQVRTCLETVYSCMDMDPDKRPTAFEIIQRLDETESTDYSVSSGHAPPLWQPGDEESDSSDVDASELERTPSNDILPSDEEPTSADTTGETSTQEHNMCAVVSKLSGSAELSSLDFLERITDGFSYERIVGKDSLDADYHKAFVYEGNISGRTMVAVKRLIGAKIPVAKFTRDAEQFMSLDHKNIVKLLGYCHDESRGHKLVHLKGKPPQDFKGAPEQLLCYEYMHNGSLREYLIGHGSREVDWHMCYKLIKGTCEGLRYLHEGCGDRPILHLNLSPSNVLLDENKVPRITGFDFSKLIGEKNTKSVNAQIKGPLAYLPPDFFHSKGTDLKYLATVDIYSLGLMILDIATHQGIKGNHDILIKTVENNWRQDSQIATLYGSLEDKFQAQVKMCIDIGLHCVKSMPGDRPTAGEIIRWLDKGSKPVPGQRP</sequence>
<dbReference type="PANTHER" id="PTHR45707">
    <property type="entry name" value="C2 CALCIUM/LIPID-BINDING PLANT PHOSPHORIBOSYLTRANSFERASE FAMILY PROTEIN"/>
    <property type="match status" value="1"/>
</dbReference>
<dbReference type="PANTHER" id="PTHR45707:SF51">
    <property type="entry name" value="PROTEIN KINASE DOMAIN-CONTAINING PROTEIN"/>
    <property type="match status" value="1"/>
</dbReference>
<accession>A0A452XSK2</accession>
<dbReference type="Proteomes" id="UP000015105">
    <property type="component" value="Chromosome 1D"/>
</dbReference>
<reference evidence="3" key="3">
    <citation type="journal article" date="2017" name="Nature">
        <title>Genome sequence of the progenitor of the wheat D genome Aegilops tauschii.</title>
        <authorList>
            <person name="Luo M.C."/>
            <person name="Gu Y.Q."/>
            <person name="Puiu D."/>
            <person name="Wang H."/>
            <person name="Twardziok S.O."/>
            <person name="Deal K.R."/>
            <person name="Huo N."/>
            <person name="Zhu T."/>
            <person name="Wang L."/>
            <person name="Wang Y."/>
            <person name="McGuire P.E."/>
            <person name="Liu S."/>
            <person name="Long H."/>
            <person name="Ramasamy R.K."/>
            <person name="Rodriguez J.C."/>
            <person name="Van S.L."/>
            <person name="Yuan L."/>
            <person name="Wang Z."/>
            <person name="Xia Z."/>
            <person name="Xiao L."/>
            <person name="Anderson O.D."/>
            <person name="Ouyang S."/>
            <person name="Liang Y."/>
            <person name="Zimin A.V."/>
            <person name="Pertea G."/>
            <person name="Qi P."/>
            <person name="Bennetzen J.L."/>
            <person name="Dai X."/>
            <person name="Dawson M.W."/>
            <person name="Muller H.G."/>
            <person name="Kugler K."/>
            <person name="Rivarola-Duarte L."/>
            <person name="Spannagl M."/>
            <person name="Mayer K.F.X."/>
            <person name="Lu F.H."/>
            <person name="Bevan M.W."/>
            <person name="Leroy P."/>
            <person name="Li P."/>
            <person name="You F.M."/>
            <person name="Sun Q."/>
            <person name="Liu Z."/>
            <person name="Lyons E."/>
            <person name="Wicker T."/>
            <person name="Salzberg S.L."/>
            <person name="Devos K.M."/>
            <person name="Dvorak J."/>
        </authorList>
    </citation>
    <scope>NUCLEOTIDE SEQUENCE [LARGE SCALE GENOMIC DNA]</scope>
    <source>
        <strain evidence="3">cv. AL8/78</strain>
    </source>
</reference>
<dbReference type="SMART" id="SM00220">
    <property type="entry name" value="S_TKc"/>
    <property type="match status" value="2"/>
</dbReference>
<evidence type="ECO:0000313" key="3">
    <source>
        <dbReference type="EnsemblPlants" id="AET1Gv20143300.11"/>
    </source>
</evidence>
<reference evidence="4" key="2">
    <citation type="journal article" date="2017" name="Nat. Plants">
        <title>The Aegilops tauschii genome reveals multiple impacts of transposons.</title>
        <authorList>
            <person name="Zhao G."/>
            <person name="Zou C."/>
            <person name="Li K."/>
            <person name="Wang K."/>
            <person name="Li T."/>
            <person name="Gao L."/>
            <person name="Zhang X."/>
            <person name="Wang H."/>
            <person name="Yang Z."/>
            <person name="Liu X."/>
            <person name="Jiang W."/>
            <person name="Mao L."/>
            <person name="Kong X."/>
            <person name="Jiao Y."/>
            <person name="Jia J."/>
        </authorList>
    </citation>
    <scope>NUCLEOTIDE SEQUENCE [LARGE SCALE GENOMIC DNA]</scope>
    <source>
        <strain evidence="4">cv. AL8/78</strain>
    </source>
</reference>
<feature type="compositionally biased region" description="Acidic residues" evidence="1">
    <location>
        <begin position="249"/>
        <end position="261"/>
    </location>
</feature>
<dbReference type="InterPro" id="IPR000719">
    <property type="entry name" value="Prot_kinase_dom"/>
</dbReference>
<feature type="region of interest" description="Disordered" evidence="1">
    <location>
        <begin position="232"/>
        <end position="291"/>
    </location>
</feature>